<dbReference type="Proteomes" id="UP001386955">
    <property type="component" value="Unassembled WGS sequence"/>
</dbReference>
<dbReference type="AlphaFoldDB" id="A0AAN9SF19"/>
<dbReference type="EMBL" id="JAYMYS010000005">
    <property type="protein sequence ID" value="KAK7392232.1"/>
    <property type="molecule type" value="Genomic_DNA"/>
</dbReference>
<evidence type="ECO:0000256" key="1">
    <source>
        <dbReference type="SAM" id="MobiDB-lite"/>
    </source>
</evidence>
<accession>A0AAN9SF19</accession>
<gene>
    <name evidence="2" type="ORF">VNO78_20663</name>
</gene>
<keyword evidence="3" id="KW-1185">Reference proteome</keyword>
<feature type="compositionally biased region" description="Low complexity" evidence="1">
    <location>
        <begin position="115"/>
        <end position="129"/>
    </location>
</feature>
<sequence length="175" mass="18987">MMFWGYDEDVVEVDVMTKALKKFKKKGCCDGSSEVAAERRMCEGCSRRGSNGKCHNNTTNRLENFLSSTNCSKTRPTALNGSPSHPNSAFDFDLGYGVFSGSDNKPSVLTCLEEPPNPTTLLSTTIPSSQDRTRRRGCGEGGDTDGAAEDKDGDEVPEDEEGDLDVVEGLLYLVN</sequence>
<comment type="caution">
    <text evidence="2">The sequence shown here is derived from an EMBL/GenBank/DDBJ whole genome shotgun (WGS) entry which is preliminary data.</text>
</comment>
<feature type="compositionally biased region" description="Acidic residues" evidence="1">
    <location>
        <begin position="142"/>
        <end position="166"/>
    </location>
</feature>
<evidence type="ECO:0000313" key="3">
    <source>
        <dbReference type="Proteomes" id="UP001386955"/>
    </source>
</evidence>
<proteinExistence type="predicted"/>
<organism evidence="2 3">
    <name type="scientific">Psophocarpus tetragonolobus</name>
    <name type="common">Winged bean</name>
    <name type="synonym">Dolichos tetragonolobus</name>
    <dbReference type="NCBI Taxonomy" id="3891"/>
    <lineage>
        <taxon>Eukaryota</taxon>
        <taxon>Viridiplantae</taxon>
        <taxon>Streptophyta</taxon>
        <taxon>Embryophyta</taxon>
        <taxon>Tracheophyta</taxon>
        <taxon>Spermatophyta</taxon>
        <taxon>Magnoliopsida</taxon>
        <taxon>eudicotyledons</taxon>
        <taxon>Gunneridae</taxon>
        <taxon>Pentapetalae</taxon>
        <taxon>rosids</taxon>
        <taxon>fabids</taxon>
        <taxon>Fabales</taxon>
        <taxon>Fabaceae</taxon>
        <taxon>Papilionoideae</taxon>
        <taxon>50 kb inversion clade</taxon>
        <taxon>NPAAA clade</taxon>
        <taxon>indigoferoid/millettioid clade</taxon>
        <taxon>Phaseoleae</taxon>
        <taxon>Psophocarpus</taxon>
    </lineage>
</organism>
<reference evidence="2 3" key="1">
    <citation type="submission" date="2024-01" db="EMBL/GenBank/DDBJ databases">
        <title>The genomes of 5 underutilized Papilionoideae crops provide insights into root nodulation and disease resistanc.</title>
        <authorList>
            <person name="Jiang F."/>
        </authorList>
    </citation>
    <scope>NUCLEOTIDE SEQUENCE [LARGE SCALE GENOMIC DNA]</scope>
    <source>
        <strain evidence="2">DUOXIRENSHENG_FW03</strain>
        <tissue evidence="2">Leaves</tissue>
    </source>
</reference>
<name>A0AAN9SF19_PSOTE</name>
<protein>
    <submittedName>
        <fullName evidence="2">Uncharacterized protein</fullName>
    </submittedName>
</protein>
<evidence type="ECO:0000313" key="2">
    <source>
        <dbReference type="EMBL" id="KAK7392232.1"/>
    </source>
</evidence>
<feature type="region of interest" description="Disordered" evidence="1">
    <location>
        <begin position="115"/>
        <end position="168"/>
    </location>
</feature>